<comment type="function">
    <text evidence="9">Catalyzes the first step in the biosynthesis of NAD from nicotinic acid, the ATP-dependent synthesis of beta-nicotinate D-ribonucleotide from nicotinate and 5-phospho-D-ribose 1-phosphate.</text>
</comment>
<dbReference type="InterPro" id="IPR036068">
    <property type="entry name" value="Nicotinate_pribotase-like_C"/>
</dbReference>
<dbReference type="InterPro" id="IPR006405">
    <property type="entry name" value="Nic_PRibTrfase_pncB"/>
</dbReference>
<keyword evidence="4" id="KW-0597">Phosphoprotein</keyword>
<dbReference type="Pfam" id="PF17767">
    <property type="entry name" value="NAPRTase_N"/>
    <property type="match status" value="1"/>
</dbReference>
<evidence type="ECO:0000256" key="7">
    <source>
        <dbReference type="ARBA" id="ARBA00022679"/>
    </source>
</evidence>
<name>A0ABP8MKG2_9BACT</name>
<evidence type="ECO:0000256" key="5">
    <source>
        <dbReference type="ARBA" id="ARBA00022598"/>
    </source>
</evidence>
<dbReference type="PANTHER" id="PTHR11098">
    <property type="entry name" value="NICOTINATE PHOSPHORIBOSYLTRANSFERASE"/>
    <property type="match status" value="1"/>
</dbReference>
<evidence type="ECO:0000259" key="10">
    <source>
        <dbReference type="Pfam" id="PF04095"/>
    </source>
</evidence>
<reference evidence="14" key="1">
    <citation type="journal article" date="2019" name="Int. J. Syst. Evol. Microbiol.">
        <title>The Global Catalogue of Microorganisms (GCM) 10K type strain sequencing project: providing services to taxonomists for standard genome sequencing and annotation.</title>
        <authorList>
            <consortium name="The Broad Institute Genomics Platform"/>
            <consortium name="The Broad Institute Genome Sequencing Center for Infectious Disease"/>
            <person name="Wu L."/>
            <person name="Ma J."/>
        </authorList>
    </citation>
    <scope>NUCLEOTIDE SEQUENCE [LARGE SCALE GENOMIC DNA]</scope>
    <source>
        <strain evidence="14">JCM 17759</strain>
    </source>
</reference>
<dbReference type="NCBIfam" id="TIGR01513">
    <property type="entry name" value="NAPRTase_put"/>
    <property type="match status" value="1"/>
</dbReference>
<keyword evidence="14" id="KW-1185">Reference proteome</keyword>
<comment type="PTM">
    <text evidence="9">Transiently phosphorylated on a His residue during the reaction cycle. Phosphorylation strongly increases the affinity for substrates and increases the rate of nicotinate D-ribonucleotide production. Dephosphorylation regenerates the low-affinity form of the enzyme, leading to product release.</text>
</comment>
<dbReference type="PANTHER" id="PTHR11098:SF1">
    <property type="entry name" value="NICOTINATE PHOSPHORIBOSYLTRANSFERASE"/>
    <property type="match status" value="1"/>
</dbReference>
<protein>
    <recommendedName>
        <fullName evidence="3 9">Nicotinate phosphoribosyltransferase</fullName>
        <ecNumber evidence="3 9">6.3.4.21</ecNumber>
    </recommendedName>
</protein>
<feature type="domain" description="Nicotinate phosphoribosyltransferase N-terminal" evidence="11">
    <location>
        <begin position="13"/>
        <end position="143"/>
    </location>
</feature>
<gene>
    <name evidence="13" type="ORF">GCM10023156_21110</name>
</gene>
<dbReference type="InterPro" id="IPR040727">
    <property type="entry name" value="NAPRTase_N"/>
</dbReference>
<dbReference type="InterPro" id="IPR007229">
    <property type="entry name" value="Nic_PRibTrfase-Fam"/>
</dbReference>
<comment type="similarity">
    <text evidence="2 9">Belongs to the NAPRTase family.</text>
</comment>
<dbReference type="RefSeq" id="WP_345321792.1">
    <property type="nucleotide sequence ID" value="NZ_BAABGA010000029.1"/>
</dbReference>
<dbReference type="EC" id="6.3.4.21" evidence="3 9"/>
<evidence type="ECO:0000313" key="14">
    <source>
        <dbReference type="Proteomes" id="UP001500840"/>
    </source>
</evidence>
<organism evidence="13 14">
    <name type="scientific">Novipirellula rosea</name>
    <dbReference type="NCBI Taxonomy" id="1031540"/>
    <lineage>
        <taxon>Bacteria</taxon>
        <taxon>Pseudomonadati</taxon>
        <taxon>Planctomycetota</taxon>
        <taxon>Planctomycetia</taxon>
        <taxon>Pirellulales</taxon>
        <taxon>Pirellulaceae</taxon>
        <taxon>Novipirellula</taxon>
    </lineage>
</organism>
<dbReference type="Proteomes" id="UP001500840">
    <property type="component" value="Unassembled WGS sequence"/>
</dbReference>
<evidence type="ECO:0000256" key="3">
    <source>
        <dbReference type="ARBA" id="ARBA00013236"/>
    </source>
</evidence>
<sequence>MGESFRGNGSLALLTDLYQLTMAYGYWKTQRHDRDAVFHLFFRFSPFQGGYAIMAGLAPLVETLDDFRFTPDDLAYLATLRGNDHQPLFSKPFLRYLSELRLSCDIDAVPEGTVVFPHEPLLRVQGPILQCQILETLLLNSINFPTLIATRAARVCQAAQDDTVLEFGLRRAQGINGAMTATRAAYIGGCHATSNVLAGKHYDIPVKGTHAHSWVMSFDGEHEAFAAYASVMPNNCIFLVDTYDTVHGVANAILVAMELRKQGHEMIGVRLDSGNMVMLSQQARAMLDAAGLPDAKIVASNDLDEHQIQKLKLDGAQIDIWGVGTRLVTGYEQPALGGVYKLSAICDAEGQWHDRVKLSEQSVKTSNPGIQQVRRFYRAKQAIADVIYDVRDGTAASPHMVPMGCDQIRSFLADESEADWQSEDLLVPVLRDGSRVGQWPTIHQIRERTQQQLAMFSGDVRKLVEPAVYPTGLDVQLFETKRRLIATASPFHG</sequence>
<dbReference type="Pfam" id="PF04095">
    <property type="entry name" value="NAPRTase"/>
    <property type="match status" value="1"/>
</dbReference>
<dbReference type="EMBL" id="BAABGA010000029">
    <property type="protein sequence ID" value="GAA4452166.1"/>
    <property type="molecule type" value="Genomic_DNA"/>
</dbReference>
<evidence type="ECO:0000256" key="6">
    <source>
        <dbReference type="ARBA" id="ARBA00022642"/>
    </source>
</evidence>
<dbReference type="PIRSF" id="PIRSF000484">
    <property type="entry name" value="NAPRT"/>
    <property type="match status" value="1"/>
</dbReference>
<dbReference type="SUPFAM" id="SSF51690">
    <property type="entry name" value="Nicotinate/Quinolinate PRTase C-terminal domain-like"/>
    <property type="match status" value="1"/>
</dbReference>
<comment type="catalytic activity">
    <reaction evidence="8 9">
        <text>5-phospho-alpha-D-ribose 1-diphosphate + nicotinate + ATP + H2O = nicotinate beta-D-ribonucleotide + ADP + phosphate + diphosphate</text>
        <dbReference type="Rhea" id="RHEA:36163"/>
        <dbReference type="ChEBI" id="CHEBI:15377"/>
        <dbReference type="ChEBI" id="CHEBI:30616"/>
        <dbReference type="ChEBI" id="CHEBI:32544"/>
        <dbReference type="ChEBI" id="CHEBI:33019"/>
        <dbReference type="ChEBI" id="CHEBI:43474"/>
        <dbReference type="ChEBI" id="CHEBI:57502"/>
        <dbReference type="ChEBI" id="CHEBI:58017"/>
        <dbReference type="ChEBI" id="CHEBI:456216"/>
        <dbReference type="EC" id="6.3.4.21"/>
    </reaction>
</comment>
<evidence type="ECO:0000256" key="9">
    <source>
        <dbReference type="RuleBase" id="RU365100"/>
    </source>
</evidence>
<keyword evidence="13" id="KW-0328">Glycosyltransferase</keyword>
<evidence type="ECO:0000256" key="1">
    <source>
        <dbReference type="ARBA" id="ARBA00004952"/>
    </source>
</evidence>
<evidence type="ECO:0000256" key="2">
    <source>
        <dbReference type="ARBA" id="ARBA00010897"/>
    </source>
</evidence>
<comment type="pathway">
    <text evidence="1 9">Cofactor biosynthesis; NAD(+) biosynthesis; nicotinate D-ribonucleotide from nicotinate: step 1/1.</text>
</comment>
<dbReference type="SUPFAM" id="SSF54675">
    <property type="entry name" value="Nicotinate/Quinolinate PRTase N-terminal domain-like"/>
    <property type="match status" value="1"/>
</dbReference>
<dbReference type="Gene3D" id="3.20.140.10">
    <property type="entry name" value="nicotinate phosphoribosyltransferase"/>
    <property type="match status" value="1"/>
</dbReference>
<dbReference type="InterPro" id="IPR013785">
    <property type="entry name" value="Aldolase_TIM"/>
</dbReference>
<evidence type="ECO:0000313" key="13">
    <source>
        <dbReference type="EMBL" id="GAA4452166.1"/>
    </source>
</evidence>
<evidence type="ECO:0000259" key="11">
    <source>
        <dbReference type="Pfam" id="PF17767"/>
    </source>
</evidence>
<dbReference type="NCBIfam" id="NF006695">
    <property type="entry name" value="PRK09243.1-2"/>
    <property type="match status" value="1"/>
</dbReference>
<evidence type="ECO:0000256" key="4">
    <source>
        <dbReference type="ARBA" id="ARBA00022553"/>
    </source>
</evidence>
<comment type="caution">
    <text evidence="13">The sequence shown here is derived from an EMBL/GenBank/DDBJ whole genome shotgun (WGS) entry which is preliminary data.</text>
</comment>
<dbReference type="Pfam" id="PF17956">
    <property type="entry name" value="NAPRTase_C"/>
    <property type="match status" value="1"/>
</dbReference>
<feature type="domain" description="Nicotinate/nicotinamide phosphoribosyltransferase" evidence="10">
    <location>
        <begin position="165"/>
        <end position="346"/>
    </location>
</feature>
<keyword evidence="5 9" id="KW-0436">Ligase</keyword>
<dbReference type="Gene3D" id="3.20.20.70">
    <property type="entry name" value="Aldolase class I"/>
    <property type="match status" value="1"/>
</dbReference>
<keyword evidence="7 9" id="KW-0808">Transferase</keyword>
<proteinExistence type="inferred from homology"/>
<dbReference type="CDD" id="cd01570">
    <property type="entry name" value="NAPRTase_A"/>
    <property type="match status" value="1"/>
</dbReference>
<dbReference type="NCBIfam" id="NF009131">
    <property type="entry name" value="PRK12484.1"/>
    <property type="match status" value="1"/>
</dbReference>
<dbReference type="InterPro" id="IPR041619">
    <property type="entry name" value="NAPRTase_C"/>
</dbReference>
<accession>A0ABP8MKG2</accession>
<dbReference type="GO" id="GO:0016757">
    <property type="term" value="F:glycosyltransferase activity"/>
    <property type="evidence" value="ECO:0007669"/>
    <property type="project" value="UniProtKB-KW"/>
</dbReference>
<dbReference type="InterPro" id="IPR041525">
    <property type="entry name" value="N/Namide_PRibTrfase"/>
</dbReference>
<keyword evidence="6 9" id="KW-0662">Pyridine nucleotide biosynthesis</keyword>
<feature type="domain" description="Nicotinate phosphoribosyltransferase C-terminal" evidence="12">
    <location>
        <begin position="372"/>
        <end position="480"/>
    </location>
</feature>
<evidence type="ECO:0000259" key="12">
    <source>
        <dbReference type="Pfam" id="PF17956"/>
    </source>
</evidence>
<evidence type="ECO:0000256" key="8">
    <source>
        <dbReference type="ARBA" id="ARBA00048668"/>
    </source>
</evidence>